<evidence type="ECO:0000313" key="1">
    <source>
        <dbReference type="EMBL" id="OBQ71423.1"/>
    </source>
</evidence>
<proteinExistence type="predicted"/>
<dbReference type="InterPro" id="IPR001193">
    <property type="entry name" value="MBTPS2"/>
</dbReference>
<dbReference type="GO" id="GO:0004222">
    <property type="term" value="F:metalloendopeptidase activity"/>
    <property type="evidence" value="ECO:0007669"/>
    <property type="project" value="InterPro"/>
</dbReference>
<reference evidence="1 2" key="1">
    <citation type="submission" date="2016-05" db="EMBL/GenBank/DDBJ databases">
        <authorList>
            <person name="Ramsay J.P."/>
        </authorList>
    </citation>
    <scope>NUCLEOTIDE SEQUENCE [LARGE SCALE GENOMIC DNA]</scope>
    <source>
        <strain evidence="1 2">NZP2042</strain>
    </source>
</reference>
<name>A0A6M7UAB1_RHILI</name>
<dbReference type="GO" id="GO:0005737">
    <property type="term" value="C:cytoplasm"/>
    <property type="evidence" value="ECO:0007669"/>
    <property type="project" value="TreeGrafter"/>
</dbReference>
<dbReference type="Proteomes" id="UP000093737">
    <property type="component" value="Unassembled WGS sequence"/>
</dbReference>
<dbReference type="PANTHER" id="PTHR13325">
    <property type="entry name" value="PROTEASE M50 MEMBRANE-BOUND TRANSCRIPTION FACTOR SITE 2 PROTEASE"/>
    <property type="match status" value="1"/>
</dbReference>
<protein>
    <submittedName>
        <fullName evidence="1">Peptidase M50</fullName>
    </submittedName>
</protein>
<dbReference type="EMBL" id="LYTK01000001">
    <property type="protein sequence ID" value="OBQ71423.1"/>
    <property type="molecule type" value="Genomic_DNA"/>
</dbReference>
<dbReference type="RefSeq" id="WP_056565083.1">
    <property type="nucleotide sequence ID" value="NZ_CP033334.1"/>
</dbReference>
<dbReference type="PANTHER" id="PTHR13325:SF3">
    <property type="entry name" value="MEMBRANE-BOUND TRANSCRIPTION FACTOR SITE-2 PROTEASE"/>
    <property type="match status" value="1"/>
</dbReference>
<evidence type="ECO:0000313" key="2">
    <source>
        <dbReference type="Proteomes" id="UP000093737"/>
    </source>
</evidence>
<dbReference type="Gene3D" id="1.10.10.1150">
    <property type="entry name" value="Coenzyme PQQ synthesis protein D (PqqD)"/>
    <property type="match status" value="1"/>
</dbReference>
<sequence length="717" mass="79358">MAKSLFSPSWYRVAELKVRLRRHAQIHRQKFRGEIWYVLQDHQTGRFHRLSASANLMISLMDGRRTLHEIWDLVGRRAGDDPPTQDEAIHLLAELHASDLLQGELPPDFQELTDRSAKQARNEVINKLRNPMALRMPLFDPDRWLDLTMPLVRPLFTIYGLIAWLALVGTGIALAVLHWSELSSDASDRLLSAGNVALIIAIYPLVKTFHEAGHAYATKAWGGAVHEVGLMLLIFVPAPYVDATASTAFREKWRRVVVSSAGIMVEFALAAAAMIFWVNAEPGLARAAAFNVMVIGGISTLFFNGNPLLRFDGYYIFADLIEVPNLGTRANRYFWYLVQRYLLGITNIDNPASAPGERKWLFGYAVLSFCYRIMLSLTIALLVATKLFFIGVLLALFTVFGTVVMPIFKGLKFLLTTPRLQGQRGRAIALTGAAVAGLATLVLFVPMPYGTVAQGVVWIPDRAEVRADTAGIVTEILTAPDTMVSAGTPLLRLEDPGISGRVALIEAQRHELQLRYEAVRFSDRVEADVLLEQIKNMEGVLASVKQRRDGLVVSAHDAGRFILPKAANLPGRFLNQGDLVGYVVSTATPQLRVIVPQSEVDLVRARTDGVEVRYAGEFGKPVPARISREVPAAQFDLPSLALSVEGGGTVAMRSGNDASGKPRALEGLFVFDVAPQQAGEHLLLGSRVFVRFDHGREPLIWRWVRTVRQTFLSRFNV</sequence>
<dbReference type="GO" id="GO:0016020">
    <property type="term" value="C:membrane"/>
    <property type="evidence" value="ECO:0007669"/>
    <property type="project" value="InterPro"/>
</dbReference>
<dbReference type="Pfam" id="PF05402">
    <property type="entry name" value="PqqD"/>
    <property type="match status" value="1"/>
</dbReference>
<accession>A0A6M7UAB1</accession>
<organism evidence="1 2">
    <name type="scientific">Rhizobium loti</name>
    <name type="common">Mesorhizobium loti</name>
    <dbReference type="NCBI Taxonomy" id="381"/>
    <lineage>
        <taxon>Bacteria</taxon>
        <taxon>Pseudomonadati</taxon>
        <taxon>Pseudomonadota</taxon>
        <taxon>Alphaproteobacteria</taxon>
        <taxon>Hyphomicrobiales</taxon>
        <taxon>Phyllobacteriaceae</taxon>
        <taxon>Mesorhizobium</taxon>
    </lineage>
</organism>
<dbReference type="GO" id="GO:0031293">
    <property type="term" value="P:membrane protein intracellular domain proteolysis"/>
    <property type="evidence" value="ECO:0007669"/>
    <property type="project" value="TreeGrafter"/>
</dbReference>
<gene>
    <name evidence="1" type="ORF">A8145_00595</name>
</gene>
<dbReference type="AlphaFoldDB" id="A0A6M7UAB1"/>
<comment type="caution">
    <text evidence="1">The sequence shown here is derived from an EMBL/GenBank/DDBJ whole genome shotgun (WGS) entry which is preliminary data.</text>
</comment>
<dbReference type="InterPro" id="IPR041881">
    <property type="entry name" value="PqqD_sf"/>
</dbReference>
<dbReference type="InterPro" id="IPR008792">
    <property type="entry name" value="PQQD"/>
</dbReference>